<proteinExistence type="predicted"/>
<protein>
    <submittedName>
        <fullName evidence="1">Uncharacterized protein</fullName>
    </submittedName>
</protein>
<accession>A0ACC6M393</accession>
<dbReference type="Proteomes" id="UP001277972">
    <property type="component" value="Unassembled WGS sequence"/>
</dbReference>
<gene>
    <name evidence="1" type="ORF">SH601_05465</name>
</gene>
<sequence>MKTDIITLLERYGVTKDVLEVVLSLLDDDLYTKECAAEQLIKILKEYDYLEKQVNIKELQKLQETA</sequence>
<dbReference type="EMBL" id="JAWZSR010000002">
    <property type="protein sequence ID" value="MDX8045433.1"/>
    <property type="molecule type" value="Genomic_DNA"/>
</dbReference>
<evidence type="ECO:0000313" key="2">
    <source>
        <dbReference type="Proteomes" id="UP001277972"/>
    </source>
</evidence>
<comment type="caution">
    <text evidence="1">The sequence shown here is derived from an EMBL/GenBank/DDBJ whole genome shotgun (WGS) entry which is preliminary data.</text>
</comment>
<keyword evidence="2" id="KW-1185">Reference proteome</keyword>
<organism evidence="1 2">
    <name type="scientific">Gracilibacillus pellucidus</name>
    <dbReference type="NCBI Taxonomy" id="3095368"/>
    <lineage>
        <taxon>Bacteria</taxon>
        <taxon>Bacillati</taxon>
        <taxon>Bacillota</taxon>
        <taxon>Bacilli</taxon>
        <taxon>Bacillales</taxon>
        <taxon>Bacillaceae</taxon>
        <taxon>Gracilibacillus</taxon>
    </lineage>
</organism>
<evidence type="ECO:0000313" key="1">
    <source>
        <dbReference type="EMBL" id="MDX8045433.1"/>
    </source>
</evidence>
<name>A0ACC6M393_9BACI</name>
<reference evidence="1" key="1">
    <citation type="submission" date="2023-11" db="EMBL/GenBank/DDBJ databases">
        <title>Gracilibacillus pellucida a moderately halophilic bacterium isolated from saline soil in Xinjiang province.</title>
        <authorList>
            <person name="Zhang Z."/>
            <person name="Tan F."/>
            <person name="Wang Y."/>
            <person name="Xia M."/>
        </authorList>
    </citation>
    <scope>NUCLEOTIDE SEQUENCE</scope>
    <source>
        <strain evidence="1">S3-1-1</strain>
    </source>
</reference>